<sequence>MTTDNEASMTAFLSRSVLLMLLIPLVAACTPTVQVAAPKDPITINLNVKIQHEILVKVDREIDTLLQENSDLF</sequence>
<gene>
    <name evidence="2" type="ORF">ADINL_2043</name>
</gene>
<feature type="signal peptide" evidence="1">
    <location>
        <begin position="1"/>
        <end position="36"/>
    </location>
</feature>
<keyword evidence="3" id="KW-1185">Reference proteome</keyword>
<evidence type="ECO:0000313" key="2">
    <source>
        <dbReference type="EMBL" id="KDE38914.1"/>
    </source>
</evidence>
<dbReference type="STRING" id="267850.ADINL_2043"/>
<name>A0A063XZN1_9GAMM</name>
<evidence type="ECO:0000256" key="1">
    <source>
        <dbReference type="SAM" id="SignalP"/>
    </source>
</evidence>
<evidence type="ECO:0000313" key="3">
    <source>
        <dbReference type="Proteomes" id="UP000027318"/>
    </source>
</evidence>
<feature type="chain" id="PRO_5001620088" evidence="1">
    <location>
        <begin position="37"/>
        <end position="73"/>
    </location>
</feature>
<dbReference type="EMBL" id="JMSZ01000032">
    <property type="protein sequence ID" value="KDE38914.1"/>
    <property type="molecule type" value="Genomic_DNA"/>
</dbReference>
<dbReference type="AlphaFoldDB" id="A0A063XZN1"/>
<accession>A0A063XZN1</accession>
<protein>
    <submittedName>
        <fullName evidence="2">Uncharacterized protein ynbE</fullName>
    </submittedName>
</protein>
<dbReference type="InterPro" id="IPR025985">
    <property type="entry name" value="YnbE"/>
</dbReference>
<organism evidence="2 3">
    <name type="scientific">Nitrincola lacisaponensis</name>
    <dbReference type="NCBI Taxonomy" id="267850"/>
    <lineage>
        <taxon>Bacteria</taxon>
        <taxon>Pseudomonadati</taxon>
        <taxon>Pseudomonadota</taxon>
        <taxon>Gammaproteobacteria</taxon>
        <taxon>Oceanospirillales</taxon>
        <taxon>Oceanospirillaceae</taxon>
        <taxon>Nitrincola</taxon>
    </lineage>
</organism>
<reference evidence="2 3" key="1">
    <citation type="journal article" date="2005" name="Int. J. Syst. Evol. Microbiol.">
        <title>Nitrincola lacisaponensis gen. nov., sp. nov., a novel alkaliphilic bacterium isolated from an alkaline, saline lake.</title>
        <authorList>
            <person name="Dimitriu P.A."/>
            <person name="Shukla S.K."/>
            <person name="Conradt J."/>
            <person name="Marquez M.C."/>
            <person name="Ventosa A."/>
            <person name="Maglia A."/>
            <person name="Peyton B.M."/>
            <person name="Pinkart H.C."/>
            <person name="Mormile M.R."/>
        </authorList>
    </citation>
    <scope>NUCLEOTIDE SEQUENCE [LARGE SCALE GENOMIC DNA]</scope>
    <source>
        <strain evidence="2 3">4CA</strain>
    </source>
</reference>
<dbReference type="Proteomes" id="UP000027318">
    <property type="component" value="Unassembled WGS sequence"/>
</dbReference>
<proteinExistence type="predicted"/>
<comment type="caution">
    <text evidence="2">The sequence shown here is derived from an EMBL/GenBank/DDBJ whole genome shotgun (WGS) entry which is preliminary data.</text>
</comment>
<dbReference type="Pfam" id="PF13617">
    <property type="entry name" value="Lipoprotein_19"/>
    <property type="match status" value="1"/>
</dbReference>
<keyword evidence="1" id="KW-0732">Signal</keyword>
<dbReference type="PATRIC" id="fig|267850.7.peg.2011"/>